<evidence type="ECO:0000256" key="5">
    <source>
        <dbReference type="ARBA" id="ARBA00022692"/>
    </source>
</evidence>
<dbReference type="Gene3D" id="1.10.3470.10">
    <property type="entry name" value="ABC transporter involved in vitamin B12 uptake, BtuC"/>
    <property type="match status" value="1"/>
</dbReference>
<feature type="transmembrane region" description="Helical" evidence="9">
    <location>
        <begin position="93"/>
        <end position="112"/>
    </location>
</feature>
<keyword evidence="3 8" id="KW-0813">Transport</keyword>
<evidence type="ECO:0000256" key="6">
    <source>
        <dbReference type="ARBA" id="ARBA00022989"/>
    </source>
</evidence>
<dbReference type="CDD" id="cd06550">
    <property type="entry name" value="TM_ABC_iron-siderophores_like"/>
    <property type="match status" value="1"/>
</dbReference>
<evidence type="ECO:0000313" key="10">
    <source>
        <dbReference type="EMBL" id="MFB9212619.1"/>
    </source>
</evidence>
<dbReference type="InterPro" id="IPR037294">
    <property type="entry name" value="ABC_BtuC-like"/>
</dbReference>
<keyword evidence="6 9" id="KW-1133">Transmembrane helix</keyword>
<dbReference type="Pfam" id="PF00950">
    <property type="entry name" value="ABC-3"/>
    <property type="match status" value="1"/>
</dbReference>
<proteinExistence type="inferred from homology"/>
<dbReference type="RefSeq" id="WP_290249315.1">
    <property type="nucleotide sequence ID" value="NZ_JAUFQT010000002.1"/>
</dbReference>
<feature type="transmembrane region" description="Helical" evidence="9">
    <location>
        <begin position="37"/>
        <end position="55"/>
    </location>
</feature>
<feature type="transmembrane region" description="Helical" evidence="9">
    <location>
        <begin position="259"/>
        <end position="277"/>
    </location>
</feature>
<evidence type="ECO:0000256" key="8">
    <source>
        <dbReference type="RuleBase" id="RU003943"/>
    </source>
</evidence>
<evidence type="ECO:0000256" key="1">
    <source>
        <dbReference type="ARBA" id="ARBA00004651"/>
    </source>
</evidence>
<evidence type="ECO:0000256" key="2">
    <source>
        <dbReference type="ARBA" id="ARBA00008034"/>
    </source>
</evidence>
<evidence type="ECO:0000256" key="7">
    <source>
        <dbReference type="ARBA" id="ARBA00023136"/>
    </source>
</evidence>
<dbReference type="InterPro" id="IPR001626">
    <property type="entry name" value="ABC_TroCD"/>
</dbReference>
<dbReference type="EMBL" id="JBHMEW010000062">
    <property type="protein sequence ID" value="MFB9212619.1"/>
    <property type="molecule type" value="Genomic_DNA"/>
</dbReference>
<reference evidence="10 11" key="1">
    <citation type="submission" date="2024-09" db="EMBL/GenBank/DDBJ databases">
        <authorList>
            <person name="Sun Q."/>
            <person name="Mori K."/>
        </authorList>
    </citation>
    <scope>NUCLEOTIDE SEQUENCE [LARGE SCALE GENOMIC DNA]</scope>
    <source>
        <strain evidence="10 11">CECT 7682</strain>
    </source>
</reference>
<organism evidence="10 11">
    <name type="scientific">Echinicola jeungdonensis</name>
    <dbReference type="NCBI Taxonomy" id="709343"/>
    <lineage>
        <taxon>Bacteria</taxon>
        <taxon>Pseudomonadati</taxon>
        <taxon>Bacteroidota</taxon>
        <taxon>Cytophagia</taxon>
        <taxon>Cytophagales</taxon>
        <taxon>Cyclobacteriaceae</taxon>
        <taxon>Echinicola</taxon>
    </lineage>
</organism>
<evidence type="ECO:0000256" key="9">
    <source>
        <dbReference type="SAM" id="Phobius"/>
    </source>
</evidence>
<protein>
    <submittedName>
        <fullName evidence="10">Metal ABC transporter permease</fullName>
    </submittedName>
</protein>
<keyword evidence="4" id="KW-1003">Cell membrane</keyword>
<evidence type="ECO:0000256" key="3">
    <source>
        <dbReference type="ARBA" id="ARBA00022448"/>
    </source>
</evidence>
<comment type="similarity">
    <text evidence="2 8">Belongs to the ABC-3 integral membrane protein family.</text>
</comment>
<feature type="transmembrane region" description="Helical" evidence="9">
    <location>
        <begin position="178"/>
        <end position="201"/>
    </location>
</feature>
<accession>A0ABV5J726</accession>
<keyword evidence="5 8" id="KW-0812">Transmembrane</keyword>
<dbReference type="PANTHER" id="PTHR30477">
    <property type="entry name" value="ABC-TRANSPORTER METAL-BINDING PROTEIN"/>
    <property type="match status" value="1"/>
</dbReference>
<evidence type="ECO:0000256" key="4">
    <source>
        <dbReference type="ARBA" id="ARBA00022475"/>
    </source>
</evidence>
<name>A0ABV5J726_9BACT</name>
<comment type="caution">
    <text evidence="10">The sequence shown here is derived from an EMBL/GenBank/DDBJ whole genome shotgun (WGS) entry which is preliminary data.</text>
</comment>
<sequence length="301" mass="32357">MSFDPNAFIIIVTGSMIAISCGLLGVFLMLRKMAMTGDAISHAILPGIVMAFLISGNRNGLTMVIGAGLVGILATIIIEYLSSKVKLQSDASIGITFTSLFAVGIILITFLANQIDLDQDCVLYGEIAYVPIDLWITKAGTILGPRVTYLAGINFVLVSTFIYLFFKELKISTFDSQFAATIGLSTAGVNYGLMGMVSYTTVSSFEAVGAILVVALLVVPPATAYLWTKDLKKLIQLTIILGITNSFFGYYLAYWLNSSIAGSMASVAGLIFFVSIVRHQKKIPKLFQKGIQIPKSKGLSN</sequence>
<feature type="transmembrane region" description="Helical" evidence="9">
    <location>
        <begin position="6"/>
        <end position="30"/>
    </location>
</feature>
<feature type="transmembrane region" description="Helical" evidence="9">
    <location>
        <begin position="61"/>
        <end position="81"/>
    </location>
</feature>
<dbReference type="PANTHER" id="PTHR30477:SF8">
    <property type="entry name" value="METAL TRANSPORT SYSTEM MEMBRANE PROTEIN CT_070-RELATED"/>
    <property type="match status" value="1"/>
</dbReference>
<feature type="transmembrane region" description="Helical" evidence="9">
    <location>
        <begin position="234"/>
        <end position="253"/>
    </location>
</feature>
<keyword evidence="11" id="KW-1185">Reference proteome</keyword>
<comment type="subcellular location">
    <subcellularLocation>
        <location evidence="1 8">Cell membrane</location>
        <topology evidence="1 8">Multi-pass membrane protein</topology>
    </subcellularLocation>
</comment>
<gene>
    <name evidence="10" type="ORF">ACFFUR_12455</name>
</gene>
<feature type="transmembrane region" description="Helical" evidence="9">
    <location>
        <begin position="207"/>
        <end position="227"/>
    </location>
</feature>
<dbReference type="Proteomes" id="UP001589654">
    <property type="component" value="Unassembled WGS sequence"/>
</dbReference>
<keyword evidence="7 9" id="KW-0472">Membrane</keyword>
<feature type="transmembrane region" description="Helical" evidence="9">
    <location>
        <begin position="147"/>
        <end position="166"/>
    </location>
</feature>
<dbReference type="SUPFAM" id="SSF81345">
    <property type="entry name" value="ABC transporter involved in vitamin B12 uptake, BtuC"/>
    <property type="match status" value="1"/>
</dbReference>
<evidence type="ECO:0000313" key="11">
    <source>
        <dbReference type="Proteomes" id="UP001589654"/>
    </source>
</evidence>